<gene>
    <name evidence="3" type="ORF">EG328_009534</name>
</gene>
<reference evidence="3 4" key="1">
    <citation type="submission" date="2018-12" db="EMBL/GenBank/DDBJ databases">
        <title>Venturia inaequalis Genome Resource.</title>
        <authorList>
            <person name="Lichtner F.J."/>
        </authorList>
    </citation>
    <scope>NUCLEOTIDE SEQUENCE [LARGE SCALE GENOMIC DNA]</scope>
    <source>
        <strain evidence="3 4">120213</strain>
    </source>
</reference>
<feature type="signal peptide" evidence="2">
    <location>
        <begin position="1"/>
        <end position="19"/>
    </location>
</feature>
<protein>
    <submittedName>
        <fullName evidence="3">Uncharacterized protein</fullName>
    </submittedName>
</protein>
<accession>A0A8H3VB38</accession>
<comment type="caution">
    <text evidence="3">The sequence shown here is derived from an EMBL/GenBank/DDBJ whole genome shotgun (WGS) entry which is preliminary data.</text>
</comment>
<dbReference type="EMBL" id="WNWS01000058">
    <property type="protein sequence ID" value="KAE9983734.1"/>
    <property type="molecule type" value="Genomic_DNA"/>
</dbReference>
<dbReference type="AlphaFoldDB" id="A0A8H3VB38"/>
<feature type="region of interest" description="Disordered" evidence="1">
    <location>
        <begin position="151"/>
        <end position="218"/>
    </location>
</feature>
<name>A0A8H3VB38_VENIN</name>
<evidence type="ECO:0000313" key="4">
    <source>
        <dbReference type="Proteomes" id="UP000447873"/>
    </source>
</evidence>
<keyword evidence="2" id="KW-0732">Signal</keyword>
<evidence type="ECO:0000256" key="1">
    <source>
        <dbReference type="SAM" id="MobiDB-lite"/>
    </source>
</evidence>
<evidence type="ECO:0000256" key="2">
    <source>
        <dbReference type="SAM" id="SignalP"/>
    </source>
</evidence>
<evidence type="ECO:0000313" key="3">
    <source>
        <dbReference type="EMBL" id="KAE9983734.1"/>
    </source>
</evidence>
<sequence length="613" mass="65811">MHYSSSILLIGAIAPLSIATPVPHFRLPFRRSTGDIRPWDGAIERDWNGTLDLASAEIPKKSTVESPPVVLHQTLDEAHPYFSFLRNLVKRKSHHVTSLPTTDDSSDLPRETAKAPIPVPLAVPPPLGPPGSPPAPVKFVPEIFDPEVDSVKRAAPESAPASHSEEEKRQLQWPPSWPSASGVGGAPSTPDVLGPFSSDDEDEEEGLEASLMPPGHPIPESVPLPLYGWLGKRSTMTVEQLREVVRNKIMNSNQDVEDMKRLVGEVDLAEKKEQEATLAARDQESAPKLVKRNNKFAGSDIVTPAEAAQAWKQTLRTSKSERGKADIKGMETWVHEEPYAELDFHDLKIRKYNAEMDMRKAKGGLSSLKKRSFDTDINTNINNNINTDINTDINTEINTDINTEINTDINTDINVDVDVEMDVDVEVDVEEEDEILLDIEKRDTTKPHLEKESDAKAKGIAAPLTPPKIEVVKPATNVKTANADVVTEAVADVAKDAVADADIAKDATATPAVSTVEKIAAEADNRRPNALNGPGGYGPGGYGPGGYGPGGYGPNAGPVYYPTNNGFNNGGGFNNGAFVGGGGFNNGGFNGGYNGGGRGGYGGGGRGYKKMKV</sequence>
<proteinExistence type="predicted"/>
<organism evidence="3 4">
    <name type="scientific">Venturia inaequalis</name>
    <name type="common">Apple scab fungus</name>
    <dbReference type="NCBI Taxonomy" id="5025"/>
    <lineage>
        <taxon>Eukaryota</taxon>
        <taxon>Fungi</taxon>
        <taxon>Dikarya</taxon>
        <taxon>Ascomycota</taxon>
        <taxon>Pezizomycotina</taxon>
        <taxon>Dothideomycetes</taxon>
        <taxon>Pleosporomycetidae</taxon>
        <taxon>Venturiales</taxon>
        <taxon>Venturiaceae</taxon>
        <taxon>Venturia</taxon>
    </lineage>
</organism>
<feature type="chain" id="PRO_5034817568" evidence="2">
    <location>
        <begin position="20"/>
        <end position="613"/>
    </location>
</feature>
<dbReference type="Proteomes" id="UP000447873">
    <property type="component" value="Unassembled WGS sequence"/>
</dbReference>
<feature type="compositionally biased region" description="Acidic residues" evidence="1">
    <location>
        <begin position="198"/>
        <end position="207"/>
    </location>
</feature>